<dbReference type="EMBL" id="OKRB01000136">
    <property type="protein sequence ID" value="SPE30099.1"/>
    <property type="molecule type" value="Genomic_DNA"/>
</dbReference>
<protein>
    <recommendedName>
        <fullName evidence="3">DUF1018 domain-containing protein</fullName>
    </recommendedName>
</protein>
<organism evidence="1 2">
    <name type="scientific">Candidatus Sulfuritelmatomonas gaucii</name>
    <dbReference type="NCBI Taxonomy" id="2043161"/>
    <lineage>
        <taxon>Bacteria</taxon>
        <taxon>Pseudomonadati</taxon>
        <taxon>Acidobacteriota</taxon>
        <taxon>Terriglobia</taxon>
        <taxon>Terriglobales</taxon>
        <taxon>Acidobacteriaceae</taxon>
        <taxon>Candidatus Sulfuritelmatomonas</taxon>
    </lineage>
</organism>
<evidence type="ECO:0000313" key="1">
    <source>
        <dbReference type="EMBL" id="SPE30099.1"/>
    </source>
</evidence>
<evidence type="ECO:0000313" key="2">
    <source>
        <dbReference type="Proteomes" id="UP000239735"/>
    </source>
</evidence>
<sequence length="171" mass="19035">MISPRQLRMLQTLWGFLCQRSQLDPKDREARLQWVAGAIGRPIASFRELSAGEANIALDAIQKQLPPEMTKRKRPSRRLAHFYGTSGRKGSDGLVVNLVDADTRRLLDGLLARLGWKSEQFDAFLHSAKSPVRSGAIRTLAEANRAIWALKGMLRRKESAGSDASELKRAG</sequence>
<evidence type="ECO:0008006" key="3">
    <source>
        <dbReference type="Google" id="ProtNLM"/>
    </source>
</evidence>
<gene>
    <name evidence="1" type="ORF">SBA5_750004</name>
</gene>
<dbReference type="Proteomes" id="UP000239735">
    <property type="component" value="Unassembled WGS sequence"/>
</dbReference>
<accession>A0A2N9M3N5</accession>
<name>A0A2N9M3N5_9BACT</name>
<reference evidence="2" key="1">
    <citation type="submission" date="2018-02" db="EMBL/GenBank/DDBJ databases">
        <authorList>
            <person name="Hausmann B."/>
        </authorList>
    </citation>
    <scope>NUCLEOTIDE SEQUENCE [LARGE SCALE GENOMIC DNA]</scope>
    <source>
        <strain evidence="2">Peat soil MAG SbA5</strain>
    </source>
</reference>
<proteinExistence type="predicted"/>
<dbReference type="AlphaFoldDB" id="A0A2N9M3N5"/>